<evidence type="ECO:0000256" key="3">
    <source>
        <dbReference type="ARBA" id="ARBA00022618"/>
    </source>
</evidence>
<dbReference type="HAMAP" id="MF_00509">
    <property type="entry name" value="ZipA"/>
    <property type="match status" value="1"/>
</dbReference>
<keyword evidence="7 8" id="KW-0131">Cell cycle</keyword>
<protein>
    <recommendedName>
        <fullName evidence="8 9">Cell division protein ZipA</fullName>
    </recommendedName>
</protein>
<evidence type="ECO:0000256" key="9">
    <source>
        <dbReference type="RuleBase" id="RU003612"/>
    </source>
</evidence>
<evidence type="ECO:0000256" key="1">
    <source>
        <dbReference type="ARBA" id="ARBA00022475"/>
    </source>
</evidence>
<keyword evidence="5 8" id="KW-1133">Transmembrane helix</keyword>
<dbReference type="GO" id="GO:0043093">
    <property type="term" value="P:FtsZ-dependent cytokinesis"/>
    <property type="evidence" value="ECO:0007669"/>
    <property type="project" value="UniProtKB-UniRule"/>
</dbReference>
<dbReference type="GO" id="GO:0005886">
    <property type="term" value="C:plasma membrane"/>
    <property type="evidence" value="ECO:0007669"/>
    <property type="project" value="UniProtKB-SubCell"/>
</dbReference>
<proteinExistence type="inferred from homology"/>
<accession>A0A450TSZ5</accession>
<keyword evidence="3 8" id="KW-0132">Cell division</keyword>
<dbReference type="Gene3D" id="3.30.1400.10">
    <property type="entry name" value="ZipA, C-terminal FtsZ-binding domain"/>
    <property type="match status" value="1"/>
</dbReference>
<keyword evidence="2 8" id="KW-0997">Cell inner membrane</keyword>
<dbReference type="InterPro" id="IPR011919">
    <property type="entry name" value="Cell_div_ZipA"/>
</dbReference>
<gene>
    <name evidence="8" type="primary">zipA</name>
    <name evidence="12" type="ORF">BECKFM1743A_GA0114220_100396</name>
    <name evidence="14" type="ORF">BECKFM1743B_GA0114221_101953</name>
    <name evidence="13" type="ORF">BECKFM1743C_GA0114222_106073</name>
</gene>
<evidence type="ECO:0000256" key="5">
    <source>
        <dbReference type="ARBA" id="ARBA00022989"/>
    </source>
</evidence>
<sequence length="335" mass="37427">MDNLRLILFISGILVIAAIYAWEIFRERRSAAKPRDIFDDDVSGQNNPNNTLHDNAEVQQYREQQYRQQLDRIAMGGTDEVVPGDRDTFDRSAFDNYDTRNDLSATVFDAPRIVPMEKAPMDRAGIAEEVTAEEATAEEVAAREMIDLDPLIEPDAPPAEKNRTEKRSEKARASINQEKDRSGKTATGNSTGDGKELVLGLTIIARSGRRFMGPDILTQFENVGMHLGDMQVFHYFGTGKQKTDQSIFIGADILEPGVFPAGDLENHTTRGVVLFMQLPGPLDGLVAFEQMLDVAQRLAKSLDGELCDLTRSTLTTQSANHLRERIEEMKRKQLV</sequence>
<comment type="function">
    <text evidence="8 9">Essential cell division protein that stabilizes the FtsZ protofilaments by cross-linking them and that serves as a cytoplasmic membrane anchor for the Z ring. Also required for the recruitment to the septal ring of downstream cell division proteins.</text>
</comment>
<dbReference type="EMBL" id="CAADFL010000195">
    <property type="protein sequence ID" value="VFK11577.1"/>
    <property type="molecule type" value="Genomic_DNA"/>
</dbReference>
<dbReference type="PANTHER" id="PTHR38685">
    <property type="entry name" value="CELL DIVISION PROTEIN ZIPA"/>
    <property type="match status" value="1"/>
</dbReference>
<evidence type="ECO:0000256" key="7">
    <source>
        <dbReference type="ARBA" id="ARBA00023306"/>
    </source>
</evidence>
<evidence type="ECO:0000256" key="10">
    <source>
        <dbReference type="SAM" id="MobiDB-lite"/>
    </source>
</evidence>
<evidence type="ECO:0000256" key="2">
    <source>
        <dbReference type="ARBA" id="ARBA00022519"/>
    </source>
</evidence>
<evidence type="ECO:0000313" key="12">
    <source>
        <dbReference type="EMBL" id="VFJ46650.1"/>
    </source>
</evidence>
<dbReference type="Pfam" id="PF04354">
    <property type="entry name" value="ZipA_C"/>
    <property type="match status" value="1"/>
</dbReference>
<evidence type="ECO:0000256" key="6">
    <source>
        <dbReference type="ARBA" id="ARBA00023136"/>
    </source>
</evidence>
<feature type="region of interest" description="Disordered" evidence="10">
    <location>
        <begin position="149"/>
        <end position="192"/>
    </location>
</feature>
<dbReference type="AlphaFoldDB" id="A0A450TSZ5"/>
<keyword evidence="1 8" id="KW-1003">Cell membrane</keyword>
<dbReference type="NCBIfam" id="TIGR02205">
    <property type="entry name" value="septum_zipA"/>
    <property type="match status" value="1"/>
</dbReference>
<dbReference type="SUPFAM" id="SSF64383">
    <property type="entry name" value="Cell-division protein ZipA, C-terminal domain"/>
    <property type="match status" value="1"/>
</dbReference>
<dbReference type="InterPro" id="IPR007449">
    <property type="entry name" value="ZipA_FtsZ-bd_C"/>
</dbReference>
<reference evidence="13" key="1">
    <citation type="submission" date="2019-02" db="EMBL/GenBank/DDBJ databases">
        <authorList>
            <person name="Gruber-Vodicka R. H."/>
            <person name="Seah K. B. B."/>
        </authorList>
    </citation>
    <scope>NUCLEOTIDE SEQUENCE</scope>
    <source>
        <strain evidence="12">BECK_BZ163</strain>
        <strain evidence="14">BECK_BZ164</strain>
        <strain evidence="13">BECK_BZ165</strain>
    </source>
</reference>
<feature type="transmembrane region" description="Helical" evidence="8">
    <location>
        <begin position="6"/>
        <end position="25"/>
    </location>
</feature>
<keyword evidence="6 8" id="KW-0472">Membrane</keyword>
<dbReference type="PANTHER" id="PTHR38685:SF1">
    <property type="entry name" value="CELL DIVISION PROTEIN ZIPA"/>
    <property type="match status" value="1"/>
</dbReference>
<dbReference type="EMBL" id="CAADEZ010000039">
    <property type="protein sequence ID" value="VFJ46650.1"/>
    <property type="molecule type" value="Genomic_DNA"/>
</dbReference>
<dbReference type="EMBL" id="CAADFA010000607">
    <property type="protein sequence ID" value="VFJ71687.1"/>
    <property type="molecule type" value="Genomic_DNA"/>
</dbReference>
<organism evidence="13">
    <name type="scientific">Candidatus Kentrum sp. FM</name>
    <dbReference type="NCBI Taxonomy" id="2126340"/>
    <lineage>
        <taxon>Bacteria</taxon>
        <taxon>Pseudomonadati</taxon>
        <taxon>Pseudomonadota</taxon>
        <taxon>Gammaproteobacteria</taxon>
        <taxon>Candidatus Kentrum</taxon>
    </lineage>
</organism>
<comment type="subunit">
    <text evidence="8">Interacts with FtsZ via their C-terminal domains.</text>
</comment>
<dbReference type="GO" id="GO:0032153">
    <property type="term" value="C:cell division site"/>
    <property type="evidence" value="ECO:0007669"/>
    <property type="project" value="UniProtKB-UniRule"/>
</dbReference>
<evidence type="ECO:0000313" key="14">
    <source>
        <dbReference type="EMBL" id="VFK11577.1"/>
    </source>
</evidence>
<evidence type="ECO:0000313" key="13">
    <source>
        <dbReference type="EMBL" id="VFJ71687.1"/>
    </source>
</evidence>
<feature type="compositionally biased region" description="Basic and acidic residues" evidence="10">
    <location>
        <begin position="158"/>
        <end position="183"/>
    </location>
</feature>
<evidence type="ECO:0000256" key="8">
    <source>
        <dbReference type="HAMAP-Rule" id="MF_00509"/>
    </source>
</evidence>
<evidence type="ECO:0000256" key="4">
    <source>
        <dbReference type="ARBA" id="ARBA00022692"/>
    </source>
</evidence>
<keyword evidence="4 8" id="KW-0812">Transmembrane</keyword>
<dbReference type="InterPro" id="IPR036765">
    <property type="entry name" value="ZipA_FtsZ-bd_C_sf"/>
</dbReference>
<evidence type="ECO:0000259" key="11">
    <source>
        <dbReference type="SMART" id="SM00771"/>
    </source>
</evidence>
<dbReference type="SMART" id="SM00771">
    <property type="entry name" value="ZipA_C"/>
    <property type="match status" value="1"/>
</dbReference>
<comment type="similarity">
    <text evidence="8 9">Belongs to the ZipA family.</text>
</comment>
<comment type="subcellular location">
    <subcellularLocation>
        <location evidence="8">Cell inner membrane</location>
        <topology evidence="8">Single-pass type I membrane protein</topology>
    </subcellularLocation>
    <text evidence="8">Localizes to the Z ring in an FtsZ-dependent manner.</text>
</comment>
<dbReference type="GO" id="GO:0000917">
    <property type="term" value="P:division septum assembly"/>
    <property type="evidence" value="ECO:0007669"/>
    <property type="project" value="TreeGrafter"/>
</dbReference>
<feature type="domain" description="ZipA C-terminal FtsZ-binding" evidence="11">
    <location>
        <begin position="195"/>
        <end position="326"/>
    </location>
</feature>
<name>A0A450TSZ5_9GAMM</name>